<dbReference type="InterPro" id="IPR010982">
    <property type="entry name" value="Lambda_DNA-bd_dom_sf"/>
</dbReference>
<proteinExistence type="predicted"/>
<dbReference type="InterPro" id="IPR001387">
    <property type="entry name" value="Cro/C1-type_HTH"/>
</dbReference>
<evidence type="ECO:0000313" key="3">
    <source>
        <dbReference type="EMBL" id="SIT03668.1"/>
    </source>
</evidence>
<dbReference type="REBASE" id="265743">
    <property type="entry name" value="C.Cpi21068ORF10520P"/>
</dbReference>
<reference evidence="2 5" key="1">
    <citation type="submission" date="2016-11" db="EMBL/GenBank/DDBJ databases">
        <title>Whole genomes of Flavobacteriaceae.</title>
        <authorList>
            <person name="Stine C."/>
            <person name="Li C."/>
            <person name="Tadesse D."/>
        </authorList>
    </citation>
    <scope>NUCLEOTIDE SEQUENCE [LARGE SCALE GENOMIC DNA]</scope>
    <source>
        <strain evidence="2 5">DSM 21068</strain>
    </source>
</reference>
<dbReference type="CDD" id="cd00093">
    <property type="entry name" value="HTH_XRE"/>
    <property type="match status" value="1"/>
</dbReference>
<dbReference type="Proteomes" id="UP000186246">
    <property type="component" value="Unassembled WGS sequence"/>
</dbReference>
<dbReference type="GO" id="GO:0003677">
    <property type="term" value="F:DNA binding"/>
    <property type="evidence" value="ECO:0007669"/>
    <property type="project" value="InterPro"/>
</dbReference>
<reference evidence="4" key="3">
    <citation type="submission" date="2017-01" db="EMBL/GenBank/DDBJ databases">
        <authorList>
            <person name="Varghese N."/>
            <person name="Submissions S."/>
        </authorList>
    </citation>
    <scope>NUCLEOTIDE SEQUENCE [LARGE SCALE GENOMIC DNA]</scope>
    <source>
        <strain evidence="4">DSM 21068</strain>
    </source>
</reference>
<dbReference type="Pfam" id="PF13560">
    <property type="entry name" value="HTH_31"/>
    <property type="match status" value="1"/>
</dbReference>
<dbReference type="AlphaFoldDB" id="A0A1N7NZF8"/>
<evidence type="ECO:0000259" key="1">
    <source>
        <dbReference type="PROSITE" id="PS50943"/>
    </source>
</evidence>
<dbReference type="SUPFAM" id="SSF47413">
    <property type="entry name" value="lambda repressor-like DNA-binding domains"/>
    <property type="match status" value="1"/>
</dbReference>
<evidence type="ECO:0000313" key="5">
    <source>
        <dbReference type="Proteomes" id="UP000238314"/>
    </source>
</evidence>
<organism evidence="3 4">
    <name type="scientific">Chryseobacterium piscicola</name>
    <dbReference type="NCBI Taxonomy" id="551459"/>
    <lineage>
        <taxon>Bacteria</taxon>
        <taxon>Pseudomonadati</taxon>
        <taxon>Bacteroidota</taxon>
        <taxon>Flavobacteriia</taxon>
        <taxon>Flavobacteriales</taxon>
        <taxon>Weeksellaceae</taxon>
        <taxon>Chryseobacterium group</taxon>
        <taxon>Chryseobacterium</taxon>
    </lineage>
</organism>
<dbReference type="Gene3D" id="1.10.260.40">
    <property type="entry name" value="lambda repressor-like DNA-binding domains"/>
    <property type="match status" value="1"/>
</dbReference>
<dbReference type="EMBL" id="MUGO01000014">
    <property type="protein sequence ID" value="PQA92809.1"/>
    <property type="molecule type" value="Genomic_DNA"/>
</dbReference>
<sequence length="108" mass="12529">MTILKKHTSFGELLRSLREETGQTLKTVAENLQMDTSLLAKIERNERQPTKLIISQVSEYFHVDKKELQSEFLSDQIAYKIMDEEADIEILKVAEEKVKYLKTVNNGK</sequence>
<dbReference type="EMBL" id="FTOJ01000010">
    <property type="protein sequence ID" value="SIT03668.1"/>
    <property type="molecule type" value="Genomic_DNA"/>
</dbReference>
<name>A0A1N7NZF8_9FLAO</name>
<dbReference type="Proteomes" id="UP000238314">
    <property type="component" value="Unassembled WGS sequence"/>
</dbReference>
<gene>
    <name evidence="2" type="ORF">B0A70_10515</name>
    <name evidence="3" type="ORF">SAMN05421796_1107</name>
</gene>
<evidence type="ECO:0000313" key="4">
    <source>
        <dbReference type="Proteomes" id="UP000186246"/>
    </source>
</evidence>
<evidence type="ECO:0000313" key="2">
    <source>
        <dbReference type="EMBL" id="PQA92809.1"/>
    </source>
</evidence>
<dbReference type="OrthoDB" id="4762426at2"/>
<dbReference type="RefSeq" id="WP_076452551.1">
    <property type="nucleotide sequence ID" value="NZ_FTOJ01000010.1"/>
</dbReference>
<dbReference type="SMART" id="SM00530">
    <property type="entry name" value="HTH_XRE"/>
    <property type="match status" value="1"/>
</dbReference>
<keyword evidence="5" id="KW-1185">Reference proteome</keyword>
<feature type="domain" description="HTH cro/C1-type" evidence="1">
    <location>
        <begin position="14"/>
        <end position="68"/>
    </location>
</feature>
<dbReference type="PROSITE" id="PS50943">
    <property type="entry name" value="HTH_CROC1"/>
    <property type="match status" value="1"/>
</dbReference>
<dbReference type="STRING" id="551459.SAMN05421796_1107"/>
<accession>A0A1N7NZF8</accession>
<reference evidence="3" key="2">
    <citation type="submission" date="2017-01" db="EMBL/GenBank/DDBJ databases">
        <authorList>
            <person name="Mah S.A."/>
            <person name="Swanson W.J."/>
            <person name="Moy G.W."/>
            <person name="Vacquier V.D."/>
        </authorList>
    </citation>
    <scope>NUCLEOTIDE SEQUENCE [LARGE SCALE GENOMIC DNA]</scope>
    <source>
        <strain evidence="3">DSM 21068</strain>
    </source>
</reference>
<protein>
    <submittedName>
        <fullName evidence="3">Helix-turn-helix domain-containing protein</fullName>
    </submittedName>
</protein>